<sequence length="85" mass="9196">MGCARGSRMGAWRSRATLAVAGNRTWTSVSLAHVVTVWYSVALQSRRMASGVPTANSSRSDRNLGNGWVSVAMTKHSDSIRQESD</sequence>
<dbReference type="AlphaFoldDB" id="A0A1M3TCT0"/>
<gene>
    <name evidence="1" type="ORF">ASPFODRAFT_48532</name>
</gene>
<evidence type="ECO:0000313" key="2">
    <source>
        <dbReference type="Proteomes" id="UP000184063"/>
    </source>
</evidence>
<protein>
    <submittedName>
        <fullName evidence="1">Uncharacterized protein</fullName>
    </submittedName>
</protein>
<evidence type="ECO:0000313" key="1">
    <source>
        <dbReference type="EMBL" id="OJZ84493.1"/>
    </source>
</evidence>
<dbReference type="EMBL" id="KV878244">
    <property type="protein sequence ID" value="OJZ84493.1"/>
    <property type="molecule type" value="Genomic_DNA"/>
</dbReference>
<accession>A0A1M3TCT0</accession>
<organism evidence="1 2">
    <name type="scientific">Aspergillus luchuensis (strain CBS 106.47)</name>
    <dbReference type="NCBI Taxonomy" id="1137211"/>
    <lineage>
        <taxon>Eukaryota</taxon>
        <taxon>Fungi</taxon>
        <taxon>Dikarya</taxon>
        <taxon>Ascomycota</taxon>
        <taxon>Pezizomycotina</taxon>
        <taxon>Eurotiomycetes</taxon>
        <taxon>Eurotiomycetidae</taxon>
        <taxon>Eurotiales</taxon>
        <taxon>Aspergillaceae</taxon>
        <taxon>Aspergillus</taxon>
        <taxon>Aspergillus subgen. Circumdati</taxon>
    </lineage>
</organism>
<name>A0A1M3TCT0_ASPLC</name>
<dbReference type="Proteomes" id="UP000184063">
    <property type="component" value="Unassembled WGS sequence"/>
</dbReference>
<dbReference type="VEuPathDB" id="FungiDB:ASPFODRAFT_48532"/>
<proteinExistence type="predicted"/>
<reference evidence="2" key="1">
    <citation type="journal article" date="2017" name="Genome Biol.">
        <title>Comparative genomics reveals high biological diversity and specific adaptations in the industrially and medically important fungal genus Aspergillus.</title>
        <authorList>
            <person name="de Vries R.P."/>
            <person name="Riley R."/>
            <person name="Wiebenga A."/>
            <person name="Aguilar-Osorio G."/>
            <person name="Amillis S."/>
            <person name="Uchima C.A."/>
            <person name="Anderluh G."/>
            <person name="Asadollahi M."/>
            <person name="Askin M."/>
            <person name="Barry K."/>
            <person name="Battaglia E."/>
            <person name="Bayram O."/>
            <person name="Benocci T."/>
            <person name="Braus-Stromeyer S.A."/>
            <person name="Caldana C."/>
            <person name="Canovas D."/>
            <person name="Cerqueira G.C."/>
            <person name="Chen F."/>
            <person name="Chen W."/>
            <person name="Choi C."/>
            <person name="Clum A."/>
            <person name="Dos Santos R.A."/>
            <person name="Damasio A.R."/>
            <person name="Diallinas G."/>
            <person name="Emri T."/>
            <person name="Fekete E."/>
            <person name="Flipphi M."/>
            <person name="Freyberg S."/>
            <person name="Gallo A."/>
            <person name="Gournas C."/>
            <person name="Habgood R."/>
            <person name="Hainaut M."/>
            <person name="Harispe M.L."/>
            <person name="Henrissat B."/>
            <person name="Hilden K.S."/>
            <person name="Hope R."/>
            <person name="Hossain A."/>
            <person name="Karabika E."/>
            <person name="Karaffa L."/>
            <person name="Karanyi Z."/>
            <person name="Krasevec N."/>
            <person name="Kuo A."/>
            <person name="Kusch H."/>
            <person name="LaButti K."/>
            <person name="Lagendijk E.L."/>
            <person name="Lapidus A."/>
            <person name="Levasseur A."/>
            <person name="Lindquist E."/>
            <person name="Lipzen A."/>
            <person name="Logrieco A.F."/>
            <person name="MacCabe A."/>
            <person name="Maekelae M.R."/>
            <person name="Malavazi I."/>
            <person name="Melin P."/>
            <person name="Meyer V."/>
            <person name="Mielnichuk N."/>
            <person name="Miskei M."/>
            <person name="Molnar A.P."/>
            <person name="Mule G."/>
            <person name="Ngan C.Y."/>
            <person name="Orejas M."/>
            <person name="Orosz E."/>
            <person name="Ouedraogo J.P."/>
            <person name="Overkamp K.M."/>
            <person name="Park H.-S."/>
            <person name="Perrone G."/>
            <person name="Piumi F."/>
            <person name="Punt P.J."/>
            <person name="Ram A.F."/>
            <person name="Ramon A."/>
            <person name="Rauscher S."/>
            <person name="Record E."/>
            <person name="Riano-Pachon D.M."/>
            <person name="Robert V."/>
            <person name="Roehrig J."/>
            <person name="Ruller R."/>
            <person name="Salamov A."/>
            <person name="Salih N.S."/>
            <person name="Samson R.A."/>
            <person name="Sandor E."/>
            <person name="Sanguinetti M."/>
            <person name="Schuetze T."/>
            <person name="Sepcic K."/>
            <person name="Shelest E."/>
            <person name="Sherlock G."/>
            <person name="Sophianopoulou V."/>
            <person name="Squina F.M."/>
            <person name="Sun H."/>
            <person name="Susca A."/>
            <person name="Todd R.B."/>
            <person name="Tsang A."/>
            <person name="Unkles S.E."/>
            <person name="van de Wiele N."/>
            <person name="van Rossen-Uffink D."/>
            <person name="Oliveira J.V."/>
            <person name="Vesth T.C."/>
            <person name="Visser J."/>
            <person name="Yu J.-H."/>
            <person name="Zhou M."/>
            <person name="Andersen M.R."/>
            <person name="Archer D.B."/>
            <person name="Baker S.E."/>
            <person name="Benoit I."/>
            <person name="Brakhage A.A."/>
            <person name="Braus G.H."/>
            <person name="Fischer R."/>
            <person name="Frisvad J.C."/>
            <person name="Goldman G.H."/>
            <person name="Houbraken J."/>
            <person name="Oakley B."/>
            <person name="Pocsi I."/>
            <person name="Scazzocchio C."/>
            <person name="Seiboth B."/>
            <person name="vanKuyk P.A."/>
            <person name="Wortman J."/>
            <person name="Dyer P.S."/>
            <person name="Grigoriev I.V."/>
        </authorList>
    </citation>
    <scope>NUCLEOTIDE SEQUENCE [LARGE SCALE GENOMIC DNA]</scope>
    <source>
        <strain evidence="2">CBS 106.47</strain>
    </source>
</reference>